<protein>
    <submittedName>
        <fullName evidence="1">Uncharacterized protein</fullName>
    </submittedName>
</protein>
<proteinExistence type="predicted"/>
<reference evidence="1 2" key="1">
    <citation type="submission" date="2022-01" db="EMBL/GenBank/DDBJ databases">
        <authorList>
            <person name="Xiong W."/>
            <person name="Schranz E."/>
        </authorList>
    </citation>
    <scope>NUCLEOTIDE SEQUENCE [LARGE SCALE GENOMIC DNA]</scope>
</reference>
<sequence length="73" mass="8383">MPSFRLFVSSDDHTINQIFISLPQLGPPFNFKWGQDLSIRWTSTVEVRSLPRHFCSHANDHVISLVALWDSVS</sequence>
<organism evidence="1 2">
    <name type="scientific">Lactuca virosa</name>
    <dbReference type="NCBI Taxonomy" id="75947"/>
    <lineage>
        <taxon>Eukaryota</taxon>
        <taxon>Viridiplantae</taxon>
        <taxon>Streptophyta</taxon>
        <taxon>Embryophyta</taxon>
        <taxon>Tracheophyta</taxon>
        <taxon>Spermatophyta</taxon>
        <taxon>Magnoliopsida</taxon>
        <taxon>eudicotyledons</taxon>
        <taxon>Gunneridae</taxon>
        <taxon>Pentapetalae</taxon>
        <taxon>asterids</taxon>
        <taxon>campanulids</taxon>
        <taxon>Asterales</taxon>
        <taxon>Asteraceae</taxon>
        <taxon>Cichorioideae</taxon>
        <taxon>Cichorieae</taxon>
        <taxon>Lactucinae</taxon>
        <taxon>Lactuca</taxon>
    </lineage>
</organism>
<comment type="caution">
    <text evidence="1">The sequence shown here is derived from an EMBL/GenBank/DDBJ whole genome shotgun (WGS) entry which is preliminary data.</text>
</comment>
<gene>
    <name evidence="1" type="ORF">LVIROSA_LOCUS26528</name>
</gene>
<evidence type="ECO:0000313" key="1">
    <source>
        <dbReference type="EMBL" id="CAH1440389.1"/>
    </source>
</evidence>
<keyword evidence="2" id="KW-1185">Reference proteome</keyword>
<dbReference type="Proteomes" id="UP001157418">
    <property type="component" value="Unassembled WGS sequence"/>
</dbReference>
<dbReference type="EMBL" id="CAKMRJ010005412">
    <property type="protein sequence ID" value="CAH1440389.1"/>
    <property type="molecule type" value="Genomic_DNA"/>
</dbReference>
<name>A0AAU9NRB8_9ASTR</name>
<dbReference type="AlphaFoldDB" id="A0AAU9NRB8"/>
<evidence type="ECO:0000313" key="2">
    <source>
        <dbReference type="Proteomes" id="UP001157418"/>
    </source>
</evidence>
<accession>A0AAU9NRB8</accession>